<sequence>MDQDTESFRDDESSIYNEGGSFWERTHKPRLIILIRHGESESNKDKTINENVPNQLVALTKKGLDQAHHVGTELLRILNVENQNVVNELSQKYNLCETDCGKLPLINYQPLNKNIDKNIVFYTSPYRRTRETLKGVLNVIDEYNLRNANVATCPDYEYKPNGRQKSAIWPSPNHRPSGEYENDKSTHRLSNKIPGKTYLKYRVKDDPRIREQDFGNYQDVNNMQDVLKKRSAYGHFFFRFPQGESAADVYDRVASFQETMFRHFHERHSNKPRDVVVLVTHGIYARVFLMKWFRWTYEEFESFTNIPNGCMIVMEYDESLRRYVLRTQLPKWNILEE</sequence>
<dbReference type="EMBL" id="FXLY01000005">
    <property type="protein sequence ID" value="SMN20340.1"/>
    <property type="molecule type" value="Genomic_DNA"/>
</dbReference>
<proteinExistence type="predicted"/>
<dbReference type="SUPFAM" id="SSF53254">
    <property type="entry name" value="Phosphoglycerate mutase-like"/>
    <property type="match status" value="1"/>
</dbReference>
<keyword evidence="3" id="KW-1185">Reference proteome</keyword>
<dbReference type="OrthoDB" id="10261749at2759"/>
<dbReference type="PROSITE" id="PS00175">
    <property type="entry name" value="PG_MUTASE"/>
    <property type="match status" value="1"/>
</dbReference>
<dbReference type="PANTHER" id="PTHR46192">
    <property type="entry name" value="BROAD-RANGE ACID PHOSPHATASE DET1"/>
    <property type="match status" value="1"/>
</dbReference>
<dbReference type="STRING" id="1789683.A0A1X7R4H4"/>
<dbReference type="InterPro" id="IPR001345">
    <property type="entry name" value="PG/BPGM_mutase_AS"/>
</dbReference>
<dbReference type="InterPro" id="IPR013078">
    <property type="entry name" value="His_Pase_superF_clade-1"/>
</dbReference>
<dbReference type="SMART" id="SM00855">
    <property type="entry name" value="PGAM"/>
    <property type="match status" value="1"/>
</dbReference>
<dbReference type="InterPro" id="IPR052765">
    <property type="entry name" value="PGM-Related"/>
</dbReference>
<dbReference type="InterPro" id="IPR029033">
    <property type="entry name" value="His_PPase_superfam"/>
</dbReference>
<evidence type="ECO:0000313" key="3">
    <source>
        <dbReference type="Proteomes" id="UP000196158"/>
    </source>
</evidence>
<feature type="compositionally biased region" description="Basic and acidic residues" evidence="1">
    <location>
        <begin position="176"/>
        <end position="186"/>
    </location>
</feature>
<dbReference type="AlphaFoldDB" id="A0A1X7R4H4"/>
<organism evidence="2 3">
    <name type="scientific">Maudiozyma saulgeensis</name>
    <dbReference type="NCBI Taxonomy" id="1789683"/>
    <lineage>
        <taxon>Eukaryota</taxon>
        <taxon>Fungi</taxon>
        <taxon>Dikarya</taxon>
        <taxon>Ascomycota</taxon>
        <taxon>Saccharomycotina</taxon>
        <taxon>Saccharomycetes</taxon>
        <taxon>Saccharomycetales</taxon>
        <taxon>Saccharomycetaceae</taxon>
        <taxon>Maudiozyma</taxon>
    </lineage>
</organism>
<dbReference type="Proteomes" id="UP000196158">
    <property type="component" value="Unassembled WGS sequence"/>
</dbReference>
<dbReference type="Pfam" id="PF00300">
    <property type="entry name" value="His_Phos_1"/>
    <property type="match status" value="1"/>
</dbReference>
<dbReference type="Gene3D" id="3.40.50.1240">
    <property type="entry name" value="Phosphoglycerate mutase-like"/>
    <property type="match status" value="1"/>
</dbReference>
<evidence type="ECO:0000256" key="1">
    <source>
        <dbReference type="SAM" id="MobiDB-lite"/>
    </source>
</evidence>
<feature type="region of interest" description="Disordered" evidence="1">
    <location>
        <begin position="164"/>
        <end position="189"/>
    </location>
</feature>
<dbReference type="GO" id="GO:0003824">
    <property type="term" value="F:catalytic activity"/>
    <property type="evidence" value="ECO:0007669"/>
    <property type="project" value="InterPro"/>
</dbReference>
<reference evidence="2 3" key="1">
    <citation type="submission" date="2017-04" db="EMBL/GenBank/DDBJ databases">
        <authorList>
            <person name="Afonso C.L."/>
            <person name="Miller P.J."/>
            <person name="Scott M.A."/>
            <person name="Spackman E."/>
            <person name="Goraichik I."/>
            <person name="Dimitrov K.M."/>
            <person name="Suarez D.L."/>
            <person name="Swayne D.E."/>
        </authorList>
    </citation>
    <scope>NUCLEOTIDE SEQUENCE [LARGE SCALE GENOMIC DNA]</scope>
</reference>
<evidence type="ECO:0000313" key="2">
    <source>
        <dbReference type="EMBL" id="SMN20340.1"/>
    </source>
</evidence>
<protein>
    <submittedName>
        <fullName evidence="2">Similar to Saccharomyces cerevisiae YDR051C DET1 Acid phosphatase involved in the non-vesicular transport of sterols in both directions between the endoplasmic reticulum and plasma membrane</fullName>
    </submittedName>
</protein>
<accession>A0A1X7R4H4</accession>
<name>A0A1X7R4H4_9SACH</name>
<dbReference type="CDD" id="cd07067">
    <property type="entry name" value="HP_PGM_like"/>
    <property type="match status" value="1"/>
</dbReference>
<gene>
    <name evidence="2" type="ORF">KASA_0N03014G</name>
</gene>